<comment type="caution">
    <text evidence="5">The sequence shown here is derived from an EMBL/GenBank/DDBJ whole genome shotgun (WGS) entry which is preliminary data.</text>
</comment>
<reference evidence="5 6" key="1">
    <citation type="submission" date="2017-09" db="EMBL/GenBank/DDBJ databases">
        <title>Depth-based differentiation of microbial function through sediment-hosted aquifers and enrichment of novel symbionts in the deep terrestrial subsurface.</title>
        <authorList>
            <person name="Probst A.J."/>
            <person name="Ladd B."/>
            <person name="Jarett J.K."/>
            <person name="Geller-Mcgrath D.E."/>
            <person name="Sieber C.M."/>
            <person name="Emerson J.B."/>
            <person name="Anantharaman K."/>
            <person name="Thomas B.C."/>
            <person name="Malmstrom R."/>
            <person name="Stieglmeier M."/>
            <person name="Klingl A."/>
            <person name="Woyke T."/>
            <person name="Ryan C.M."/>
            <person name="Banfield J.F."/>
        </authorList>
    </citation>
    <scope>NUCLEOTIDE SEQUENCE [LARGE SCALE GENOMIC DNA]</scope>
    <source>
        <strain evidence="5">CG11_big_fil_rev_8_21_14_0_20_42_13</strain>
    </source>
</reference>
<dbReference type="Proteomes" id="UP000229641">
    <property type="component" value="Unassembled WGS sequence"/>
</dbReference>
<evidence type="ECO:0000259" key="4">
    <source>
        <dbReference type="Pfam" id="PF00676"/>
    </source>
</evidence>
<evidence type="ECO:0000256" key="1">
    <source>
        <dbReference type="ARBA" id="ARBA00001964"/>
    </source>
</evidence>
<accession>A0A2H0LZ06</accession>
<sequence length="198" mass="22865">MKPIREIKKFESEISRLYEAAKIRAPVHLSKGNELHLVKIFKRYYKPGDWIFSTHRNHYHWLLSGRKPARLKKQILAGHSMHVFDKKFFTSSIVAGSAPIALGVAMGLKLSKSPNKVLCFMGDMASECGIAHECVKYAQGYDLPIVFVIEDDNFSVRARTKEVWGKLTPKANRKRMICKRYRYKRLYPHAGTGKYVMF</sequence>
<dbReference type="Gene3D" id="3.40.50.970">
    <property type="match status" value="1"/>
</dbReference>
<proteinExistence type="predicted"/>
<dbReference type="EMBL" id="PCWA01000030">
    <property type="protein sequence ID" value="PIQ89621.1"/>
    <property type="molecule type" value="Genomic_DNA"/>
</dbReference>
<keyword evidence="3" id="KW-0786">Thiamine pyrophosphate</keyword>
<evidence type="ECO:0000256" key="3">
    <source>
        <dbReference type="ARBA" id="ARBA00023052"/>
    </source>
</evidence>
<keyword evidence="2" id="KW-0560">Oxidoreductase</keyword>
<gene>
    <name evidence="5" type="ORF">COV72_02055</name>
</gene>
<organism evidence="5 6">
    <name type="scientific">Candidatus Ghiorseimicrobium undicola</name>
    <dbReference type="NCBI Taxonomy" id="1974746"/>
    <lineage>
        <taxon>Bacteria</taxon>
        <taxon>Pseudomonadati</taxon>
        <taxon>Candidatus Omnitrophota</taxon>
        <taxon>Candidatus Ghiorseimicrobium</taxon>
    </lineage>
</organism>
<dbReference type="PANTHER" id="PTHR11516">
    <property type="entry name" value="PYRUVATE DEHYDROGENASE E1 COMPONENT, ALPHA SUBUNIT BACTERIAL AND ORGANELLAR"/>
    <property type="match status" value="1"/>
</dbReference>
<dbReference type="PANTHER" id="PTHR11516:SF41">
    <property type="entry name" value="3-METHYL-2-OXOBUTANOATE DEHYDROGENASE SUBUNIT ALPHA"/>
    <property type="match status" value="1"/>
</dbReference>
<dbReference type="SUPFAM" id="SSF52518">
    <property type="entry name" value="Thiamin diphosphate-binding fold (THDP-binding)"/>
    <property type="match status" value="1"/>
</dbReference>
<dbReference type="GO" id="GO:0004739">
    <property type="term" value="F:pyruvate dehydrogenase (acetyl-transferring) activity"/>
    <property type="evidence" value="ECO:0007669"/>
    <property type="project" value="TreeGrafter"/>
</dbReference>
<dbReference type="Pfam" id="PF00676">
    <property type="entry name" value="E1_dh"/>
    <property type="match status" value="1"/>
</dbReference>
<dbReference type="InterPro" id="IPR050642">
    <property type="entry name" value="PDH_E1_Alpha_Subunit"/>
</dbReference>
<evidence type="ECO:0000313" key="5">
    <source>
        <dbReference type="EMBL" id="PIQ89621.1"/>
    </source>
</evidence>
<dbReference type="InterPro" id="IPR001017">
    <property type="entry name" value="DH_E1"/>
</dbReference>
<evidence type="ECO:0000313" key="6">
    <source>
        <dbReference type="Proteomes" id="UP000229641"/>
    </source>
</evidence>
<evidence type="ECO:0000256" key="2">
    <source>
        <dbReference type="ARBA" id="ARBA00023002"/>
    </source>
</evidence>
<feature type="domain" description="Dehydrogenase E1 component" evidence="4">
    <location>
        <begin position="7"/>
        <end position="155"/>
    </location>
</feature>
<protein>
    <recommendedName>
        <fullName evidence="4">Dehydrogenase E1 component domain-containing protein</fullName>
    </recommendedName>
</protein>
<dbReference type="GO" id="GO:0006086">
    <property type="term" value="P:pyruvate decarboxylation to acetyl-CoA"/>
    <property type="evidence" value="ECO:0007669"/>
    <property type="project" value="TreeGrafter"/>
</dbReference>
<name>A0A2H0LZ06_9BACT</name>
<dbReference type="AlphaFoldDB" id="A0A2H0LZ06"/>
<dbReference type="InterPro" id="IPR029061">
    <property type="entry name" value="THDP-binding"/>
</dbReference>
<comment type="cofactor">
    <cofactor evidence="1">
        <name>thiamine diphosphate</name>
        <dbReference type="ChEBI" id="CHEBI:58937"/>
    </cofactor>
</comment>